<evidence type="ECO:0000313" key="2">
    <source>
        <dbReference type="Proteomes" id="UP001597375"/>
    </source>
</evidence>
<dbReference type="Proteomes" id="UP001597375">
    <property type="component" value="Unassembled WGS sequence"/>
</dbReference>
<dbReference type="SMART" id="SM00855">
    <property type="entry name" value="PGAM"/>
    <property type="match status" value="1"/>
</dbReference>
<accession>A0ABW5D6X3</accession>
<dbReference type="RefSeq" id="WP_386817996.1">
    <property type="nucleotide sequence ID" value="NZ_JBHUIT010000002.1"/>
</dbReference>
<dbReference type="CDD" id="cd07067">
    <property type="entry name" value="HP_PGM_like"/>
    <property type="match status" value="1"/>
</dbReference>
<reference evidence="2" key="1">
    <citation type="journal article" date="2019" name="Int. J. Syst. Evol. Microbiol.">
        <title>The Global Catalogue of Microorganisms (GCM) 10K type strain sequencing project: providing services to taxonomists for standard genome sequencing and annotation.</title>
        <authorList>
            <consortium name="The Broad Institute Genomics Platform"/>
            <consortium name="The Broad Institute Genome Sequencing Center for Infectious Disease"/>
            <person name="Wu L."/>
            <person name="Ma J."/>
        </authorList>
    </citation>
    <scope>NUCLEOTIDE SEQUENCE [LARGE SCALE GENOMIC DNA]</scope>
    <source>
        <strain evidence="2">CGMCC 4.7106</strain>
    </source>
</reference>
<dbReference type="InterPro" id="IPR029033">
    <property type="entry name" value="His_PPase_superfam"/>
</dbReference>
<dbReference type="EMBL" id="JBHUIT010000002">
    <property type="protein sequence ID" value="MFD2255336.1"/>
    <property type="molecule type" value="Genomic_DNA"/>
</dbReference>
<comment type="caution">
    <text evidence="1">The sequence shown here is derived from an EMBL/GenBank/DDBJ whole genome shotgun (WGS) entry which is preliminary data.</text>
</comment>
<name>A0ABW5D6X3_9BACT</name>
<dbReference type="InterPro" id="IPR013078">
    <property type="entry name" value="His_Pase_superF_clade-1"/>
</dbReference>
<gene>
    <name evidence="1" type="ORF">ACFSSA_01490</name>
</gene>
<keyword evidence="2" id="KW-1185">Reference proteome</keyword>
<sequence length="161" mass="17703">MNLLLLRHGKAEERRPAGGTDFSRALVEKGHQQAREAARVLSAAEMLPDLVLCSPLVRTRQTADAFTMAARLPGAISQSWLSAGMNPVRAVTELAGFRDFETVMLVGHEPDFSQFIEYALGAAGDCIEVRKGSVTCLEINPPFRQAVLRFLLPFKLAKHLE</sequence>
<dbReference type="Gene3D" id="3.40.50.1240">
    <property type="entry name" value="Phosphoglycerate mutase-like"/>
    <property type="match status" value="1"/>
</dbReference>
<dbReference type="Pfam" id="PF00300">
    <property type="entry name" value="His_Phos_1"/>
    <property type="match status" value="1"/>
</dbReference>
<evidence type="ECO:0000313" key="1">
    <source>
        <dbReference type="EMBL" id="MFD2255336.1"/>
    </source>
</evidence>
<proteinExistence type="predicted"/>
<dbReference type="SUPFAM" id="SSF53254">
    <property type="entry name" value="Phosphoglycerate mutase-like"/>
    <property type="match status" value="1"/>
</dbReference>
<organism evidence="1 2">
    <name type="scientific">Luteolibacter algae</name>
    <dbReference type="NCBI Taxonomy" id="454151"/>
    <lineage>
        <taxon>Bacteria</taxon>
        <taxon>Pseudomonadati</taxon>
        <taxon>Verrucomicrobiota</taxon>
        <taxon>Verrucomicrobiia</taxon>
        <taxon>Verrucomicrobiales</taxon>
        <taxon>Verrucomicrobiaceae</taxon>
        <taxon>Luteolibacter</taxon>
    </lineage>
</organism>
<protein>
    <submittedName>
        <fullName evidence="1">SixA phosphatase family protein</fullName>
    </submittedName>
</protein>